<gene>
    <name evidence="3" type="ORF">D3Z30_06810</name>
    <name evidence="4" type="ORF">DXC19_06815</name>
    <name evidence="2" type="ORF">G8J23_02970</name>
</gene>
<reference evidence="2 7" key="3">
    <citation type="submission" date="2020-03" db="EMBL/GenBank/DDBJ databases">
        <title>Comparative genetics of Staphylococcus warneri persistents from caprine mastitis.</title>
        <authorList>
            <person name="Franca C.A."/>
            <person name="Rosa D.S."/>
            <person name="Silva A."/>
            <person name="Rodrigues D.L.N."/>
            <person name="Santos R.G."/>
            <person name="Castillo R.E.H."/>
            <person name="Moreira M.A.S."/>
            <person name="Lima M.C."/>
            <person name="Gouveia G.V."/>
            <person name="Gouveia J.J.S."/>
            <person name="Souza R.F.S."/>
            <person name="Bertram B."/>
            <person name="Azevedo V."/>
            <person name="Costa M."/>
        </authorList>
    </citation>
    <scope>NUCLEOTIDE SEQUENCE [LARGE SCALE GENOMIC DNA]</scope>
    <source>
        <strain evidence="2 7">Cap 9.2</strain>
    </source>
</reference>
<dbReference type="Proteomes" id="UP000814367">
    <property type="component" value="Unassembled WGS sequence"/>
</dbReference>
<keyword evidence="1" id="KW-0812">Transmembrane</keyword>
<feature type="transmembrane region" description="Helical" evidence="1">
    <location>
        <begin position="91"/>
        <end position="109"/>
    </location>
</feature>
<evidence type="ECO:0000313" key="4">
    <source>
        <dbReference type="EMBL" id="RGM31259.1"/>
    </source>
</evidence>
<keyword evidence="7" id="KW-1185">Reference proteome</keyword>
<dbReference type="EMBL" id="QSTD01000002">
    <property type="protein sequence ID" value="RGM31259.1"/>
    <property type="molecule type" value="Genomic_DNA"/>
</dbReference>
<feature type="transmembrane region" description="Helical" evidence="1">
    <location>
        <begin position="67"/>
        <end position="85"/>
    </location>
</feature>
<dbReference type="RefSeq" id="WP_031464041.1">
    <property type="nucleotide sequence ID" value="NZ_CABMFV010000002.1"/>
</dbReference>
<feature type="transmembrane region" description="Helical" evidence="1">
    <location>
        <begin position="12"/>
        <end position="28"/>
    </location>
</feature>
<keyword evidence="1" id="KW-1133">Transmembrane helix</keyword>
<evidence type="ECO:0000313" key="7">
    <source>
        <dbReference type="Proteomes" id="UP000814367"/>
    </source>
</evidence>
<reference evidence="3 6" key="2">
    <citation type="submission" date="2018-08" db="EMBL/GenBank/DDBJ databases">
        <title>Murine metabolic-syndrome-specific gut microbial biobank.</title>
        <authorList>
            <person name="Liu C."/>
        </authorList>
    </citation>
    <scope>NUCLEOTIDE SEQUENCE [LARGE SCALE GENOMIC DNA]</scope>
    <source>
        <strain evidence="3 6">1XD21-27</strain>
    </source>
</reference>
<proteinExistence type="predicted"/>
<protein>
    <submittedName>
        <fullName evidence="4">Uncharacterized protein</fullName>
    </submittedName>
</protein>
<accession>A0A8B2ZK21</accession>
<reference evidence="4 5" key="1">
    <citation type="submission" date="2018-08" db="EMBL/GenBank/DDBJ databases">
        <title>A genome reference for cultivated species of the human gut microbiota.</title>
        <authorList>
            <person name="Zou Y."/>
            <person name="Xue W."/>
            <person name="Luo G."/>
        </authorList>
    </citation>
    <scope>NUCLEOTIDE SEQUENCE [LARGE SCALE GENOMIC DNA]</scope>
    <source>
        <strain evidence="4 5">OM08-17AT</strain>
    </source>
</reference>
<evidence type="ECO:0000313" key="5">
    <source>
        <dbReference type="Proteomes" id="UP000261016"/>
    </source>
</evidence>
<comment type="caution">
    <text evidence="4">The sequence shown here is derived from an EMBL/GenBank/DDBJ whole genome shotgun (WGS) entry which is preliminary data.</text>
</comment>
<dbReference type="AlphaFoldDB" id="A0A8B2ZK21"/>
<organism evidence="4 5">
    <name type="scientific">Staphylococcus warneri</name>
    <dbReference type="NCBI Taxonomy" id="1292"/>
    <lineage>
        <taxon>Bacteria</taxon>
        <taxon>Bacillati</taxon>
        <taxon>Bacillota</taxon>
        <taxon>Bacilli</taxon>
        <taxon>Bacillales</taxon>
        <taxon>Staphylococcaceae</taxon>
        <taxon>Staphylococcus</taxon>
    </lineage>
</organism>
<dbReference type="EMBL" id="JAANHJ010000001">
    <property type="protein sequence ID" value="MCG6224981.1"/>
    <property type="molecule type" value="Genomic_DNA"/>
</dbReference>
<sequence length="117" mass="12846">MSQTLIKKALKISAIFLIIFFLLNYFSVKNPNLLPLIGKSVLAAVAFFIIYVVAFTVLDSPERKMKFGTTLPIAIIIGLIIGALISQIQLGVLIGIVIGIIAGFIWEYIEKRNGGQH</sequence>
<evidence type="ECO:0000313" key="6">
    <source>
        <dbReference type="Proteomes" id="UP000481807"/>
    </source>
</evidence>
<keyword evidence="1" id="KW-0472">Membrane</keyword>
<dbReference type="Proteomes" id="UP000261016">
    <property type="component" value="Unassembled WGS sequence"/>
</dbReference>
<evidence type="ECO:0000256" key="1">
    <source>
        <dbReference type="SAM" id="Phobius"/>
    </source>
</evidence>
<evidence type="ECO:0000313" key="2">
    <source>
        <dbReference type="EMBL" id="MCG6224981.1"/>
    </source>
</evidence>
<feature type="transmembrane region" description="Helical" evidence="1">
    <location>
        <begin position="40"/>
        <end position="58"/>
    </location>
</feature>
<dbReference type="Proteomes" id="UP000481807">
    <property type="component" value="Unassembled WGS sequence"/>
</dbReference>
<dbReference type="EMBL" id="QXWP01000003">
    <property type="protein sequence ID" value="NBH30690.1"/>
    <property type="molecule type" value="Genomic_DNA"/>
</dbReference>
<name>A0A8B2ZK21_STAWA</name>
<evidence type="ECO:0000313" key="3">
    <source>
        <dbReference type="EMBL" id="NBH30690.1"/>
    </source>
</evidence>